<dbReference type="AlphaFoldDB" id="A0ABD3S8W8"/>
<feature type="compositionally biased region" description="Basic and acidic residues" evidence="1">
    <location>
        <begin position="20"/>
        <end position="29"/>
    </location>
</feature>
<feature type="compositionally biased region" description="Basic residues" evidence="1">
    <location>
        <begin position="7"/>
        <end position="19"/>
    </location>
</feature>
<protein>
    <submittedName>
        <fullName evidence="3">Uncharacterized protein</fullName>
    </submittedName>
</protein>
<accession>A0ABD3S8W8</accession>
<name>A0ABD3S8W8_9LAMI</name>
<evidence type="ECO:0000313" key="5">
    <source>
        <dbReference type="Proteomes" id="UP001634393"/>
    </source>
</evidence>
<reference evidence="3 5" key="1">
    <citation type="submission" date="2024-12" db="EMBL/GenBank/DDBJ databases">
        <title>The unique morphological basis and parallel evolutionary history of personate flowers in Penstemon.</title>
        <authorList>
            <person name="Depatie T.H."/>
            <person name="Wessinger C.A."/>
        </authorList>
    </citation>
    <scope>NUCLEOTIDE SEQUENCE [LARGE SCALE GENOMIC DNA]</scope>
    <source>
        <strain evidence="3">WTNN_2</strain>
        <tissue evidence="3">Leaf</tissue>
    </source>
</reference>
<evidence type="ECO:0000256" key="1">
    <source>
        <dbReference type="SAM" id="MobiDB-lite"/>
    </source>
</evidence>
<feature type="region of interest" description="Disordered" evidence="1">
    <location>
        <begin position="1"/>
        <end position="29"/>
    </location>
</feature>
<dbReference type="EMBL" id="JBJXBP010000008">
    <property type="protein sequence ID" value="KAL3812987.1"/>
    <property type="molecule type" value="Genomic_DNA"/>
</dbReference>
<comment type="caution">
    <text evidence="3">The sequence shown here is derived from an EMBL/GenBank/DDBJ whole genome shotgun (WGS) entry which is preliminary data.</text>
</comment>
<dbReference type="EMBL" id="JBJXBP010000004">
    <property type="protein sequence ID" value="KAL3834140.1"/>
    <property type="molecule type" value="Genomic_DNA"/>
</dbReference>
<organism evidence="3 5">
    <name type="scientific">Penstemon smallii</name>
    <dbReference type="NCBI Taxonomy" id="265156"/>
    <lineage>
        <taxon>Eukaryota</taxon>
        <taxon>Viridiplantae</taxon>
        <taxon>Streptophyta</taxon>
        <taxon>Embryophyta</taxon>
        <taxon>Tracheophyta</taxon>
        <taxon>Spermatophyta</taxon>
        <taxon>Magnoliopsida</taxon>
        <taxon>eudicotyledons</taxon>
        <taxon>Gunneridae</taxon>
        <taxon>Pentapetalae</taxon>
        <taxon>asterids</taxon>
        <taxon>lamiids</taxon>
        <taxon>Lamiales</taxon>
        <taxon>Plantaginaceae</taxon>
        <taxon>Cheloneae</taxon>
        <taxon>Penstemon</taxon>
    </lineage>
</organism>
<dbReference type="Proteomes" id="UP001634393">
    <property type="component" value="Unassembled WGS sequence"/>
</dbReference>
<gene>
    <name evidence="3" type="ORF">ACJIZ3_006807</name>
    <name evidence="4" type="ORF">ACJIZ3_008876</name>
    <name evidence="2" type="ORF">ACJIZ3_014255</name>
</gene>
<evidence type="ECO:0000313" key="4">
    <source>
        <dbReference type="EMBL" id="KAL3834140.1"/>
    </source>
</evidence>
<keyword evidence="5" id="KW-1185">Reference proteome</keyword>
<proteinExistence type="predicted"/>
<evidence type="ECO:0000313" key="3">
    <source>
        <dbReference type="EMBL" id="KAL3820902.1"/>
    </source>
</evidence>
<evidence type="ECO:0000313" key="2">
    <source>
        <dbReference type="EMBL" id="KAL3812987.1"/>
    </source>
</evidence>
<sequence>MDIGLRWPRRRTPVVRRSTRSHESYDGSS</sequence>
<dbReference type="EMBL" id="JBJXBP010000007">
    <property type="protein sequence ID" value="KAL3820902.1"/>
    <property type="molecule type" value="Genomic_DNA"/>
</dbReference>